<reference evidence="4 5" key="1">
    <citation type="submission" date="2016-10" db="EMBL/GenBank/DDBJ databases">
        <authorList>
            <person name="Varghese N."/>
            <person name="Submissions S."/>
        </authorList>
    </citation>
    <scope>NUCLEOTIDE SEQUENCE [LARGE SCALE GENOMIC DNA]</scope>
    <source>
        <strain evidence="4 5">DSM 16525</strain>
    </source>
</reference>
<evidence type="ECO:0000313" key="5">
    <source>
        <dbReference type="Proteomes" id="UP000183760"/>
    </source>
</evidence>
<dbReference type="InterPro" id="IPR011936">
    <property type="entry name" value="Myxo_disulph_rpt"/>
</dbReference>
<proteinExistence type="predicted"/>
<dbReference type="EMBL" id="FOIB01000004">
    <property type="protein sequence ID" value="SET96282.1"/>
    <property type="molecule type" value="Genomic_DNA"/>
</dbReference>
<evidence type="ECO:0000256" key="2">
    <source>
        <dbReference type="ARBA" id="ARBA00022737"/>
    </source>
</evidence>
<keyword evidence="2" id="KW-0677">Repeat</keyword>
<keyword evidence="1" id="KW-0732">Signal</keyword>
<keyword evidence="5" id="KW-1185">Reference proteome</keyword>
<sequence length="316" mass="33423">MRDGKGLLSRCVEAVCAVVLLEACGAELDAPPAEVPRGNVGWEMAAESVPTPLLATDRYADAVAPTTTVGVLQPGLALGAPDERGAVVLGLLGGALVLDMGADEAGTGDLKVHYRGLVVSVLTWVDFLRSDGSVIASGPLTLVDLEAGVHTALVPYLRERDPYRYVRLNGGLALYQVDAVESSGLEVGECGDGRVDGDENCDDGDIEPGDGCGVDCRWERGYTCDGEPSHCEDINECLDPSDNDCSWPRRCVNNPGGYTCEDEEPCPPPNQVCENVCTDVESDEQNCGRCGQNCRVGEICQFGQCRTGLVPDSIVK</sequence>
<comment type="caution">
    <text evidence="4">The sequence shown here is derived from an EMBL/GenBank/DDBJ whole genome shotgun (WGS) entry which is preliminary data.</text>
</comment>
<gene>
    <name evidence="4" type="ORF">SAMN05443572_10489</name>
</gene>
<evidence type="ECO:0000313" key="4">
    <source>
        <dbReference type="EMBL" id="SET96282.1"/>
    </source>
</evidence>
<dbReference type="NCBIfam" id="TIGR02232">
    <property type="entry name" value="myxo_disulf_rpt"/>
    <property type="match status" value="1"/>
</dbReference>
<name>A0ABY1CDV4_MYXFU</name>
<dbReference type="CDD" id="cd00054">
    <property type="entry name" value="EGF_CA"/>
    <property type="match status" value="1"/>
</dbReference>
<evidence type="ECO:0000256" key="3">
    <source>
        <dbReference type="ARBA" id="ARBA00023157"/>
    </source>
</evidence>
<protein>
    <submittedName>
        <fullName evidence="4">Myxococcus cysteine-rich repeat-containing protein</fullName>
    </submittedName>
</protein>
<keyword evidence="3" id="KW-1015">Disulfide bond</keyword>
<dbReference type="PROSITE" id="PS01187">
    <property type="entry name" value="EGF_CA"/>
    <property type="match status" value="1"/>
</dbReference>
<evidence type="ECO:0000256" key="1">
    <source>
        <dbReference type="ARBA" id="ARBA00022729"/>
    </source>
</evidence>
<dbReference type="InterPro" id="IPR018097">
    <property type="entry name" value="EGF_Ca-bd_CS"/>
</dbReference>
<accession>A0ABY1CDV4</accession>
<dbReference type="Proteomes" id="UP000183760">
    <property type="component" value="Unassembled WGS sequence"/>
</dbReference>
<organism evidence="4 5">
    <name type="scientific">Myxococcus fulvus</name>
    <dbReference type="NCBI Taxonomy" id="33"/>
    <lineage>
        <taxon>Bacteria</taxon>
        <taxon>Pseudomonadati</taxon>
        <taxon>Myxococcota</taxon>
        <taxon>Myxococcia</taxon>
        <taxon>Myxococcales</taxon>
        <taxon>Cystobacterineae</taxon>
        <taxon>Myxococcaceae</taxon>
        <taxon>Myxococcus</taxon>
    </lineage>
</organism>